<feature type="signal peptide" evidence="4">
    <location>
        <begin position="1"/>
        <end position="23"/>
    </location>
</feature>
<dbReference type="InterPro" id="IPR035437">
    <property type="entry name" value="SNase_OB-fold_sf"/>
</dbReference>
<gene>
    <name evidence="6" type="ORF">JKL49_11370</name>
</gene>
<name>A0A941D4D5_9CAUL</name>
<dbReference type="GO" id="GO:0004519">
    <property type="term" value="F:endonuclease activity"/>
    <property type="evidence" value="ECO:0007669"/>
    <property type="project" value="UniProtKB-KW"/>
</dbReference>
<dbReference type="GO" id="GO:0016787">
    <property type="term" value="F:hydrolase activity"/>
    <property type="evidence" value="ECO:0007669"/>
    <property type="project" value="UniProtKB-KW"/>
</dbReference>
<dbReference type="PROSITE" id="PS01123">
    <property type="entry name" value="TNASE_1"/>
    <property type="match status" value="1"/>
</dbReference>
<dbReference type="SMART" id="SM00318">
    <property type="entry name" value="SNc"/>
    <property type="match status" value="1"/>
</dbReference>
<dbReference type="AlphaFoldDB" id="A0A941D4D5"/>
<dbReference type="InterPro" id="IPR008613">
    <property type="entry name" value="Excalibur_Ca-bd_domain"/>
</dbReference>
<dbReference type="PANTHER" id="PTHR12302">
    <property type="entry name" value="EBNA2 BINDING PROTEIN P100"/>
    <property type="match status" value="1"/>
</dbReference>
<protein>
    <submittedName>
        <fullName evidence="6">Thermonuclease family protein</fullName>
    </submittedName>
</protein>
<comment type="caution">
    <text evidence="6">The sequence shown here is derived from an EMBL/GenBank/DDBJ whole genome shotgun (WGS) entry which is preliminary data.</text>
</comment>
<dbReference type="InterPro" id="IPR016071">
    <property type="entry name" value="Staphylococal_nuclease_OB-fold"/>
</dbReference>
<dbReference type="Gene3D" id="2.40.50.90">
    <property type="match status" value="1"/>
</dbReference>
<organism evidence="6 7">
    <name type="scientific">Phenylobacterium glaciei</name>
    <dbReference type="NCBI Taxonomy" id="2803784"/>
    <lineage>
        <taxon>Bacteria</taxon>
        <taxon>Pseudomonadati</taxon>
        <taxon>Pseudomonadota</taxon>
        <taxon>Alphaproteobacteria</taxon>
        <taxon>Caulobacterales</taxon>
        <taxon>Caulobacteraceae</taxon>
        <taxon>Phenylobacterium</taxon>
    </lineage>
</organism>
<evidence type="ECO:0000313" key="7">
    <source>
        <dbReference type="Proteomes" id="UP000622580"/>
    </source>
</evidence>
<dbReference type="Pfam" id="PF00565">
    <property type="entry name" value="SNase"/>
    <property type="match status" value="1"/>
</dbReference>
<dbReference type="PROSITE" id="PS01284">
    <property type="entry name" value="TNASE_2"/>
    <property type="match status" value="1"/>
</dbReference>
<dbReference type="EMBL" id="JAGSGD010000001">
    <property type="protein sequence ID" value="MBR7619988.1"/>
    <property type="molecule type" value="Genomic_DNA"/>
</dbReference>
<evidence type="ECO:0000313" key="6">
    <source>
        <dbReference type="EMBL" id="MBR7619988.1"/>
    </source>
</evidence>
<evidence type="ECO:0000259" key="5">
    <source>
        <dbReference type="PROSITE" id="PS50830"/>
    </source>
</evidence>
<keyword evidence="2" id="KW-0255">Endonuclease</keyword>
<dbReference type="PANTHER" id="PTHR12302:SF3">
    <property type="entry name" value="SERINE_THREONINE-PROTEIN KINASE 31"/>
    <property type="match status" value="1"/>
</dbReference>
<keyword evidence="4" id="KW-0732">Signal</keyword>
<dbReference type="SUPFAM" id="SSF50199">
    <property type="entry name" value="Staphylococcal nuclease"/>
    <property type="match status" value="1"/>
</dbReference>
<dbReference type="InterPro" id="IPR002071">
    <property type="entry name" value="Thermonucl_AS"/>
</dbReference>
<dbReference type="Pfam" id="PF05901">
    <property type="entry name" value="Excalibur"/>
    <property type="match status" value="1"/>
</dbReference>
<sequence>MKWTKATLLGALALFLMFQGASAGSHRRNRPEEVVGRVVGVTDGDTITLLTDDKASLKVRLVEIDAPEKGQPWGARSKRFLSSLIYSKRVRVVEAGRDRYGRTLGRIYSGDRDINAEMVRSGSAWAYRAYLTDLSFIKLEDEARRARRGLWSLPAGETIAPWDWRHPKSGGRENRPSFRFGDFRSGALVCGSKRYCKEMSSCLEARFYLRQCGIVSLDGDSDGRPCEKLC</sequence>
<dbReference type="PROSITE" id="PS50830">
    <property type="entry name" value="TNASE_3"/>
    <property type="match status" value="1"/>
</dbReference>
<evidence type="ECO:0000256" key="2">
    <source>
        <dbReference type="ARBA" id="ARBA00022759"/>
    </source>
</evidence>
<evidence type="ECO:0000256" key="1">
    <source>
        <dbReference type="ARBA" id="ARBA00022722"/>
    </source>
</evidence>
<keyword evidence="3" id="KW-0378">Hydrolase</keyword>
<reference evidence="6" key="1">
    <citation type="submission" date="2021-04" db="EMBL/GenBank/DDBJ databases">
        <title>Draft genome assembly of strain Phenylobacterium sp. 20VBR1 using MiniION and Illumina platforms.</title>
        <authorList>
            <person name="Thomas F.A."/>
            <person name="Krishnan K.P."/>
            <person name="Sinha R.K."/>
        </authorList>
    </citation>
    <scope>NUCLEOTIDE SEQUENCE</scope>
    <source>
        <strain evidence="6">20VBR1</strain>
    </source>
</reference>
<keyword evidence="1" id="KW-0540">Nuclease</keyword>
<feature type="domain" description="TNase-like" evidence="5">
    <location>
        <begin position="32"/>
        <end position="153"/>
    </location>
</feature>
<dbReference type="GO" id="GO:0003676">
    <property type="term" value="F:nucleic acid binding"/>
    <property type="evidence" value="ECO:0007669"/>
    <property type="project" value="InterPro"/>
</dbReference>
<feature type="chain" id="PRO_5037199313" evidence="4">
    <location>
        <begin position="24"/>
        <end position="230"/>
    </location>
</feature>
<proteinExistence type="predicted"/>
<keyword evidence="7" id="KW-1185">Reference proteome</keyword>
<dbReference type="Proteomes" id="UP000622580">
    <property type="component" value="Unassembled WGS sequence"/>
</dbReference>
<dbReference type="RefSeq" id="WP_215340651.1">
    <property type="nucleotide sequence ID" value="NZ_JAGSGD010000001.1"/>
</dbReference>
<accession>A0A941D4D5</accession>
<evidence type="ECO:0000256" key="4">
    <source>
        <dbReference type="SAM" id="SignalP"/>
    </source>
</evidence>
<evidence type="ECO:0000256" key="3">
    <source>
        <dbReference type="ARBA" id="ARBA00022801"/>
    </source>
</evidence>